<dbReference type="PANTHER" id="PTHR23403">
    <property type="entry name" value="TREHALASE"/>
    <property type="match status" value="1"/>
</dbReference>
<dbReference type="PROSITE" id="PS00927">
    <property type="entry name" value="TREHALASE_1"/>
    <property type="match status" value="1"/>
</dbReference>
<dbReference type="STRING" id="6265.A0A0B2UX18"/>
<protein>
    <recommendedName>
        <fullName evidence="3 6">Trehalase</fullName>
        <ecNumber evidence="2 6">3.2.1.28</ecNumber>
    </recommendedName>
    <alternativeName>
        <fullName evidence="6">Alpha-trehalose glucohydrolase</fullName>
    </alternativeName>
</protein>
<comment type="similarity">
    <text evidence="1 6">Belongs to the glycosyl hydrolase 37 family.</text>
</comment>
<dbReference type="GO" id="GO:0005993">
    <property type="term" value="P:trehalose catabolic process"/>
    <property type="evidence" value="ECO:0007669"/>
    <property type="project" value="TreeGrafter"/>
</dbReference>
<dbReference type="InterPro" id="IPR008928">
    <property type="entry name" value="6-hairpin_glycosidase_sf"/>
</dbReference>
<evidence type="ECO:0000256" key="1">
    <source>
        <dbReference type="ARBA" id="ARBA00005615"/>
    </source>
</evidence>
<dbReference type="InterPro" id="IPR001661">
    <property type="entry name" value="Glyco_hydro_37"/>
</dbReference>
<evidence type="ECO:0000256" key="2">
    <source>
        <dbReference type="ARBA" id="ARBA00012757"/>
    </source>
</evidence>
<evidence type="ECO:0000313" key="9">
    <source>
        <dbReference type="Proteomes" id="UP000031036"/>
    </source>
</evidence>
<evidence type="ECO:0000256" key="3">
    <source>
        <dbReference type="ARBA" id="ARBA00019905"/>
    </source>
</evidence>
<keyword evidence="7" id="KW-0732">Signal</keyword>
<proteinExistence type="inferred from homology"/>
<evidence type="ECO:0000256" key="4">
    <source>
        <dbReference type="ARBA" id="ARBA00022801"/>
    </source>
</evidence>
<comment type="caution">
    <text evidence="8">The sequence shown here is derived from an EMBL/GenBank/DDBJ whole genome shotgun (WGS) entry which is preliminary data.</text>
</comment>
<reference evidence="8 9" key="1">
    <citation type="submission" date="2014-11" db="EMBL/GenBank/DDBJ databases">
        <title>Genetic blueprint of the zoonotic pathogen Toxocara canis.</title>
        <authorList>
            <person name="Zhu X.-Q."/>
            <person name="Korhonen P.K."/>
            <person name="Cai H."/>
            <person name="Young N.D."/>
            <person name="Nejsum P."/>
            <person name="von Samson-Himmelstjerna G."/>
            <person name="Boag P.R."/>
            <person name="Tan P."/>
            <person name="Li Q."/>
            <person name="Min J."/>
            <person name="Yang Y."/>
            <person name="Wang X."/>
            <person name="Fang X."/>
            <person name="Hall R.S."/>
            <person name="Hofmann A."/>
            <person name="Sternberg P.W."/>
            <person name="Jex A.R."/>
            <person name="Gasser R.B."/>
        </authorList>
    </citation>
    <scope>NUCLEOTIDE SEQUENCE [LARGE SCALE GENOMIC DNA]</scope>
    <source>
        <strain evidence="8">PN_DK_2014</strain>
    </source>
</reference>
<dbReference type="GO" id="GO:0004555">
    <property type="term" value="F:alpha,alpha-trehalase activity"/>
    <property type="evidence" value="ECO:0007669"/>
    <property type="project" value="UniProtKB-EC"/>
</dbReference>
<dbReference type="PRINTS" id="PR00744">
    <property type="entry name" value="GLHYDRLASE37"/>
</dbReference>
<organism evidence="8 9">
    <name type="scientific">Toxocara canis</name>
    <name type="common">Canine roundworm</name>
    <dbReference type="NCBI Taxonomy" id="6265"/>
    <lineage>
        <taxon>Eukaryota</taxon>
        <taxon>Metazoa</taxon>
        <taxon>Ecdysozoa</taxon>
        <taxon>Nematoda</taxon>
        <taxon>Chromadorea</taxon>
        <taxon>Rhabditida</taxon>
        <taxon>Spirurina</taxon>
        <taxon>Ascaridomorpha</taxon>
        <taxon>Ascaridoidea</taxon>
        <taxon>Toxocaridae</taxon>
        <taxon>Toxocara</taxon>
    </lineage>
</organism>
<evidence type="ECO:0000313" key="8">
    <source>
        <dbReference type="EMBL" id="KHN73430.1"/>
    </source>
</evidence>
<dbReference type="Pfam" id="PF01204">
    <property type="entry name" value="Trehalase"/>
    <property type="match status" value="2"/>
</dbReference>
<dbReference type="PANTHER" id="PTHR23403:SF5">
    <property type="entry name" value="TREHALASE"/>
    <property type="match status" value="1"/>
</dbReference>
<gene>
    <name evidence="8" type="primary">Treh</name>
    <name evidence="8" type="ORF">Tcan_03019</name>
</gene>
<dbReference type="InterPro" id="IPR012341">
    <property type="entry name" value="6hp_glycosidase-like_sf"/>
</dbReference>
<keyword evidence="5 6" id="KW-0326">Glycosidase</keyword>
<evidence type="ECO:0000256" key="5">
    <source>
        <dbReference type="ARBA" id="ARBA00023295"/>
    </source>
</evidence>
<evidence type="ECO:0000256" key="7">
    <source>
        <dbReference type="SAM" id="SignalP"/>
    </source>
</evidence>
<accession>A0A0B2UX18</accession>
<feature type="signal peptide" evidence="7">
    <location>
        <begin position="1"/>
        <end position="30"/>
    </location>
</feature>
<dbReference type="OrthoDB" id="3542292at2759"/>
<keyword evidence="4 6" id="KW-0378">Hydrolase</keyword>
<comment type="catalytic activity">
    <reaction evidence="6">
        <text>alpha,alpha-trehalose + H2O = alpha-D-glucose + beta-D-glucose</text>
        <dbReference type="Rhea" id="RHEA:32675"/>
        <dbReference type="ChEBI" id="CHEBI:15377"/>
        <dbReference type="ChEBI" id="CHEBI:15903"/>
        <dbReference type="ChEBI" id="CHEBI:16551"/>
        <dbReference type="ChEBI" id="CHEBI:17925"/>
        <dbReference type="EC" id="3.2.1.28"/>
    </reaction>
</comment>
<feature type="chain" id="PRO_5002079386" description="Trehalase" evidence="7">
    <location>
        <begin position="31"/>
        <end position="667"/>
    </location>
</feature>
<dbReference type="AlphaFoldDB" id="A0A0B2UX18"/>
<dbReference type="InterPro" id="IPR018232">
    <property type="entry name" value="Glyco_hydro_37_CS"/>
</dbReference>
<dbReference type="Proteomes" id="UP000031036">
    <property type="component" value="Unassembled WGS sequence"/>
</dbReference>
<dbReference type="EMBL" id="JPKZ01003110">
    <property type="protein sequence ID" value="KHN73430.1"/>
    <property type="molecule type" value="Genomic_DNA"/>
</dbReference>
<keyword evidence="9" id="KW-1185">Reference proteome</keyword>
<name>A0A0B2UX18_TOXCA</name>
<evidence type="ECO:0000256" key="6">
    <source>
        <dbReference type="RuleBase" id="RU361180"/>
    </source>
</evidence>
<dbReference type="EC" id="3.2.1.28" evidence="2 6"/>
<dbReference type="Gene3D" id="1.50.10.10">
    <property type="match status" value="2"/>
</dbReference>
<sequence>MATIRISSLTPTSLSYCLLVSLLNVHVVYASPEDEVLAVDEVPVSETVVNVCDETNTNNSFIYCSGRLLQAVNYHRIYKDSKTFVDMPMKKDPNETLQAFKEYFGELSVEEINKEDLMQFLDEYFLPPGSELISCTPSDWVPYPRKIMQITDPILRHWALDLNEIWKTLCKRVSIAVVFIYCSGRLLQAVNYHRIYKDSKTFVDMPMKKDPNETLQAFKEYFGELSVEEINKEDLMQFLDEYFLPPGSELISCTPSDWVPYPRKIMQITDPILRHWALDLNEIWKTLCKRIDPRIEQYESRYSLIYVPNEFIMPGGRFREFYYWDAYWIAKGLIASDMLNTTKAMILNLVHIVEKYGFVPNGGRIYYLQRSQPPFLAGMVYEYFESTQDHEFLKQLLPTLAKEFDFWQTHRTVNVTMKDKRQYTVYQYRTPSNVPRPESYHEDVVSARGKDKESKRKFWQDIASAAESGWDFSTRWLSDQKSLKQVETTRILPVDLNAFMCWNMNILEYLYGRVGDLKNSVKFRDIRSTFRDAMNNVFYNKTLGAWFDYNVRTRHHNTDFYPSIAAPLFTGCYHLLNQQRSERVFQLMNNSGVFLYPGGVPTSLNRNSEEQWDFPNGFGPLNHMIIEGLRKSENAQMQDQAFRLAHKWIMGNYLVFRETKHMWEKVC</sequence>
<dbReference type="SUPFAM" id="SSF48208">
    <property type="entry name" value="Six-hairpin glycosidases"/>
    <property type="match status" value="2"/>
</dbReference>
<dbReference type="OMA" id="NMNILEY"/>